<keyword evidence="3" id="KW-1185">Reference proteome</keyword>
<reference evidence="2 3" key="1">
    <citation type="submission" date="2020-08" db="EMBL/GenBank/DDBJ databases">
        <title>Genome sequence of Erysipelothrix inopinata DSM 15511T.</title>
        <authorList>
            <person name="Hyun D.-W."/>
            <person name="Bae J.-W."/>
        </authorList>
    </citation>
    <scope>NUCLEOTIDE SEQUENCE [LARGE SCALE GENOMIC DNA]</scope>
    <source>
        <strain evidence="2 3">DSM 15511</strain>
    </source>
</reference>
<dbReference type="InterPro" id="IPR041420">
    <property type="entry name" value="PBECR4"/>
</dbReference>
<dbReference type="AlphaFoldDB" id="A0A7G9RZB9"/>
<organism evidence="2 3">
    <name type="scientific">Erysipelothrix inopinata</name>
    <dbReference type="NCBI Taxonomy" id="225084"/>
    <lineage>
        <taxon>Bacteria</taxon>
        <taxon>Bacillati</taxon>
        <taxon>Bacillota</taxon>
        <taxon>Erysipelotrichia</taxon>
        <taxon>Erysipelotrichales</taxon>
        <taxon>Erysipelotrichaceae</taxon>
        <taxon>Erysipelothrix</taxon>
    </lineage>
</organism>
<accession>A0A7G9RZB9</accession>
<proteinExistence type="predicted"/>
<evidence type="ECO:0000259" key="1">
    <source>
        <dbReference type="Pfam" id="PF18813"/>
    </source>
</evidence>
<dbReference type="KEGG" id="eio:H9L01_00800"/>
<dbReference type="Proteomes" id="UP000515928">
    <property type="component" value="Chromosome"/>
</dbReference>
<evidence type="ECO:0000313" key="3">
    <source>
        <dbReference type="Proteomes" id="UP000515928"/>
    </source>
</evidence>
<sequence>MLDEALEVFKQLCDHTFAVEFQVKGKNETKRIEINFEKKQFYHLAGLHYLTDIKGLLRGSPQNVFNKLIKDEKLRNIVTRSSHYCEIESRIENIANFQNTLNRMTEIYKYRRPEWSNIDADYVIRSRSDGKTSYYFLVCDITGYYVGNSTINDPRTFVHGKYVNDTIYKRFIPKRNKI</sequence>
<gene>
    <name evidence="2" type="ORF">H9L01_00800</name>
</gene>
<dbReference type="EMBL" id="CP060715">
    <property type="protein sequence ID" value="QNN60944.1"/>
    <property type="molecule type" value="Genomic_DNA"/>
</dbReference>
<dbReference type="Pfam" id="PF18813">
    <property type="entry name" value="PBECR4"/>
    <property type="match status" value="1"/>
</dbReference>
<protein>
    <recommendedName>
        <fullName evidence="1">Phage-Barnase-EndoU-ColicinE5/D-RelE like nuclease 4 domain-containing protein</fullName>
    </recommendedName>
</protein>
<dbReference type="RefSeq" id="WP_187534064.1">
    <property type="nucleotide sequence ID" value="NZ_CBCSHU010000009.1"/>
</dbReference>
<evidence type="ECO:0000313" key="2">
    <source>
        <dbReference type="EMBL" id="QNN60944.1"/>
    </source>
</evidence>
<feature type="domain" description="Phage-Barnase-EndoU-ColicinE5/D-RelE like nuclease 4" evidence="1">
    <location>
        <begin position="3"/>
        <end position="145"/>
    </location>
</feature>
<name>A0A7G9RZB9_9FIRM</name>